<keyword evidence="2" id="KW-1185">Reference proteome</keyword>
<dbReference type="Proteomes" id="UP001335648">
    <property type="component" value="Unassembled WGS sequence"/>
</dbReference>
<reference evidence="1 2" key="1">
    <citation type="journal article" date="2023" name="Mol. Biol. Evol.">
        <title>Genomics of Secondarily Temperate Adaptation in the Only Non-Antarctic Icefish.</title>
        <authorList>
            <person name="Rivera-Colon A.G."/>
            <person name="Rayamajhi N."/>
            <person name="Minhas B.F."/>
            <person name="Madrigal G."/>
            <person name="Bilyk K.T."/>
            <person name="Yoon V."/>
            <person name="Hune M."/>
            <person name="Gregory S."/>
            <person name="Cheng C.H.C."/>
            <person name="Catchen J.M."/>
        </authorList>
    </citation>
    <scope>NUCLEOTIDE SEQUENCE [LARGE SCALE GENOMIC DNA]</scope>
    <source>
        <strain evidence="1">JC2023a</strain>
    </source>
</reference>
<organism evidence="1 2">
    <name type="scientific">Champsocephalus esox</name>
    <name type="common">pike icefish</name>
    <dbReference type="NCBI Taxonomy" id="159716"/>
    <lineage>
        <taxon>Eukaryota</taxon>
        <taxon>Metazoa</taxon>
        <taxon>Chordata</taxon>
        <taxon>Craniata</taxon>
        <taxon>Vertebrata</taxon>
        <taxon>Euteleostomi</taxon>
        <taxon>Actinopterygii</taxon>
        <taxon>Neopterygii</taxon>
        <taxon>Teleostei</taxon>
        <taxon>Neoteleostei</taxon>
        <taxon>Acanthomorphata</taxon>
        <taxon>Eupercaria</taxon>
        <taxon>Perciformes</taxon>
        <taxon>Notothenioidei</taxon>
        <taxon>Channichthyidae</taxon>
        <taxon>Champsocephalus</taxon>
    </lineage>
</organism>
<evidence type="ECO:0000313" key="1">
    <source>
        <dbReference type="EMBL" id="KAK5883845.1"/>
    </source>
</evidence>
<gene>
    <name evidence="1" type="ORF">CesoFtcFv8_020125</name>
</gene>
<dbReference type="EMBL" id="JAULUE010002061">
    <property type="protein sequence ID" value="KAK5883845.1"/>
    <property type="molecule type" value="Genomic_DNA"/>
</dbReference>
<evidence type="ECO:0000313" key="2">
    <source>
        <dbReference type="Proteomes" id="UP001335648"/>
    </source>
</evidence>
<comment type="caution">
    <text evidence="1">The sequence shown here is derived from an EMBL/GenBank/DDBJ whole genome shotgun (WGS) entry which is preliminary data.</text>
</comment>
<name>A0AAN8BG25_9TELE</name>
<dbReference type="AlphaFoldDB" id="A0AAN8BG25"/>
<protein>
    <submittedName>
        <fullName evidence="1">Uncharacterized protein</fullName>
    </submittedName>
</protein>
<proteinExistence type="predicted"/>
<sequence length="104" mass="11751">MRRRRRSRLVAVRLQASFLTPPPAAIGYSRLLSRRAEMCLNKPTIQGMHAELSLAEISPAVRHASTVPRNASAEEPWRNHQCILGYSSSREPPRRSILGVHLEK</sequence>
<accession>A0AAN8BG25</accession>